<organism evidence="20 21">
    <name type="scientific">Flavobacterium sangjuense</name>
    <dbReference type="NCBI Taxonomy" id="2518177"/>
    <lineage>
        <taxon>Bacteria</taxon>
        <taxon>Pseudomonadati</taxon>
        <taxon>Bacteroidota</taxon>
        <taxon>Flavobacteriia</taxon>
        <taxon>Flavobacteriales</taxon>
        <taxon>Flavobacteriaceae</taxon>
        <taxon>Flavobacterium</taxon>
    </lineage>
</organism>
<reference evidence="20 21" key="1">
    <citation type="submission" date="2019-04" db="EMBL/GenBank/DDBJ databases">
        <title>Flavobacterium sp. GS03.</title>
        <authorList>
            <person name="Kim H."/>
        </authorList>
    </citation>
    <scope>NUCLEOTIDE SEQUENCE [LARGE SCALE GENOMIC DNA]</scope>
    <source>
        <strain evidence="20 21">GS03</strain>
    </source>
</reference>
<dbReference type="Pfam" id="PF17753">
    <property type="entry name" value="Ig_mannosidase"/>
    <property type="match status" value="1"/>
</dbReference>
<dbReference type="PANTHER" id="PTHR43730">
    <property type="entry name" value="BETA-MANNOSIDASE"/>
    <property type="match status" value="1"/>
</dbReference>
<evidence type="ECO:0000256" key="5">
    <source>
        <dbReference type="ARBA" id="ARBA00011738"/>
    </source>
</evidence>
<dbReference type="FunFam" id="3.20.20.80:FF:000050">
    <property type="entry name" value="Beta-mannosidase B"/>
    <property type="match status" value="1"/>
</dbReference>
<dbReference type="FunFam" id="2.60.120.260:FF:000060">
    <property type="entry name" value="Probable beta-mannosidase"/>
    <property type="match status" value="1"/>
</dbReference>
<dbReference type="EMBL" id="CP038810">
    <property type="protein sequence ID" value="QBZ97527.1"/>
    <property type="molecule type" value="Genomic_DNA"/>
</dbReference>
<dbReference type="GO" id="GO:0005975">
    <property type="term" value="P:carbohydrate metabolic process"/>
    <property type="evidence" value="ECO:0007669"/>
    <property type="project" value="InterPro"/>
</dbReference>
<keyword evidence="8" id="KW-0732">Signal</keyword>
<dbReference type="RefSeq" id="WP_246034181.1">
    <property type="nucleotide sequence ID" value="NZ_CP038810.1"/>
</dbReference>
<evidence type="ECO:0000313" key="21">
    <source>
        <dbReference type="Proteomes" id="UP000296862"/>
    </source>
</evidence>
<dbReference type="InterPro" id="IPR041447">
    <property type="entry name" value="Mannosidase_ig"/>
</dbReference>
<proteinExistence type="inferred from homology"/>
<dbReference type="GO" id="GO:0005576">
    <property type="term" value="C:extracellular region"/>
    <property type="evidence" value="ECO:0007669"/>
    <property type="project" value="UniProtKB-SubCell"/>
</dbReference>
<dbReference type="InterPro" id="IPR008979">
    <property type="entry name" value="Galactose-bd-like_sf"/>
</dbReference>
<keyword evidence="9 20" id="KW-0378">Hydrolase</keyword>
<dbReference type="InterPro" id="IPR050887">
    <property type="entry name" value="Beta-mannosidase_GH2"/>
</dbReference>
<keyword evidence="7" id="KW-0964">Secreted</keyword>
<dbReference type="GO" id="GO:0006516">
    <property type="term" value="P:glycoprotein catabolic process"/>
    <property type="evidence" value="ECO:0007669"/>
    <property type="project" value="TreeGrafter"/>
</dbReference>
<dbReference type="InterPro" id="IPR017853">
    <property type="entry name" value="GH"/>
</dbReference>
<sequence length="824" mass="95388">MTSGLKFLVVFLFPMLIWSQNSERNLSSEQWSFKKSNDSSWLPAKVPGTVHTDLFANRLIPDPFFGANEKQLQWIENEDWQYQTNFTIAKDELSNQNCELQFDGLDTFAEVFLNGTKILSANNMFRTWKVDVKKLLKVGQNKLEITFASAVKKGKAEAKKLSYTLPGDEKIFTRKAQYHFGWDWGPRFVTAGIYKKVALRFWNNATIINVKTNQDLTNKDLAKVTFTIELNSTNAMLCQLKVNDKFKDISLKKGKNNLSLTYEIRNPKLWWPNGLGEANLYPFEISLTQEKQVIDNKKLNIGLRTIELVQEKDKIGKSFYFNVNGKLVFMKGANYIPPDSFLPRATDSVYKSIVKNAVDANMNMLRVWGGGVYAEDAFYNECDKNGILVWQDFMFACAMYPGDEAFLENVKQEVIDNVNRLQNHPSIALWCGNNENDEGWHNWGWQKQFNYSANDSTKIWNDYKKLFHKLISQTLDSLLPKNESRYWPSSPSIGWGRQESLLSGDSHYWGVWWGNEPFEMYQKKVGRFMSEYGFQGMPDVKTFQAFAKSDELNFDSEAVKNHQKHPTGYKTINDYMARDYRVPSSFEDYVYVSQLLQAEGMKIAIEAHRAAKPNCMGTLFWQLNDCWPVTSWSSVDYYGRWKAFQYQAKRSFENLLISVKESHDAYDFMICNDDLKSYYGILEATLLDFNGKLIWNESDSKAITANSCFSYNEIPKSELPEFNLKQTVFLVKFKTDEKIASSLFYFAKPKDLQLTKPNIQIIKIDELTYEISSDVLAKNVYLSSEQETFFSDNYFDILPNQKVILKLSKPVESINSKSLFDTFK</sequence>
<dbReference type="InterPro" id="IPR013783">
    <property type="entry name" value="Ig-like_fold"/>
</dbReference>
<dbReference type="InterPro" id="IPR036156">
    <property type="entry name" value="Beta-gal/glucu_dom_sf"/>
</dbReference>
<evidence type="ECO:0000259" key="18">
    <source>
        <dbReference type="Pfam" id="PF17786"/>
    </source>
</evidence>
<gene>
    <name evidence="20" type="primary">csxA</name>
    <name evidence="20" type="ORF">GS03_01019</name>
</gene>
<feature type="domain" description="Glycoside hydrolase family 2 immunoglobulin-like beta-sandwich" evidence="16">
    <location>
        <begin position="207"/>
        <end position="304"/>
    </location>
</feature>
<evidence type="ECO:0000256" key="2">
    <source>
        <dbReference type="ARBA" id="ARBA00004371"/>
    </source>
</evidence>
<protein>
    <recommendedName>
        <fullName evidence="14">Beta-mannosidase B</fullName>
        <ecNumber evidence="6">3.2.1.25</ecNumber>
    </recommendedName>
    <alternativeName>
        <fullName evidence="15">Mannanase B</fullName>
    </alternativeName>
</protein>
<comment type="pathway">
    <text evidence="4">Glycan metabolism; N-glycan degradation.</text>
</comment>
<dbReference type="SUPFAM" id="SSF49785">
    <property type="entry name" value="Galactose-binding domain-like"/>
    <property type="match status" value="1"/>
</dbReference>
<keyword evidence="21" id="KW-1185">Reference proteome</keyword>
<dbReference type="SUPFAM" id="SSF49303">
    <property type="entry name" value="beta-Galactosidase/glucuronidase domain"/>
    <property type="match status" value="3"/>
</dbReference>
<evidence type="ECO:0000256" key="14">
    <source>
        <dbReference type="ARBA" id="ARBA00041069"/>
    </source>
</evidence>
<feature type="domain" description="Beta-mannosidase Ig-fold" evidence="17">
    <location>
        <begin position="754"/>
        <end position="817"/>
    </location>
</feature>
<comment type="catalytic activity">
    <reaction evidence="1">
        <text>Hydrolysis of terminal, non-reducing beta-D-mannose residues in beta-D-mannosides.</text>
        <dbReference type="EC" id="3.2.1.25"/>
    </reaction>
</comment>
<dbReference type="PANTHER" id="PTHR43730:SF1">
    <property type="entry name" value="BETA-MANNOSIDASE"/>
    <property type="match status" value="1"/>
</dbReference>
<evidence type="ECO:0000256" key="3">
    <source>
        <dbReference type="ARBA" id="ARBA00004613"/>
    </source>
</evidence>
<keyword evidence="10" id="KW-0325">Glycoprotein</keyword>
<dbReference type="Pfam" id="PF17786">
    <property type="entry name" value="Mannosidase_ig"/>
    <property type="match status" value="1"/>
</dbReference>
<dbReference type="EC" id="3.2.1.25" evidence="6"/>
<evidence type="ECO:0000256" key="8">
    <source>
        <dbReference type="ARBA" id="ARBA00022729"/>
    </source>
</evidence>
<dbReference type="SUPFAM" id="SSF51445">
    <property type="entry name" value="(Trans)glycosidases"/>
    <property type="match status" value="1"/>
</dbReference>
<evidence type="ECO:0000256" key="15">
    <source>
        <dbReference type="ARBA" id="ARBA00041614"/>
    </source>
</evidence>
<feature type="domain" description="Beta-mannosidase-like galactose-binding" evidence="19">
    <location>
        <begin position="31"/>
        <end position="195"/>
    </location>
</feature>
<name>A0A4P7PRK2_9FLAO</name>
<comment type="subunit">
    <text evidence="5">Homodimer.</text>
</comment>
<evidence type="ECO:0000256" key="1">
    <source>
        <dbReference type="ARBA" id="ARBA00000829"/>
    </source>
</evidence>
<dbReference type="Pfam" id="PF22666">
    <property type="entry name" value="Glyco_hydro_2_N2"/>
    <property type="match status" value="1"/>
</dbReference>
<dbReference type="Gene3D" id="3.20.20.80">
    <property type="entry name" value="Glycosidases"/>
    <property type="match status" value="1"/>
</dbReference>
<accession>A0A4P7PRK2</accession>
<dbReference type="Proteomes" id="UP000296862">
    <property type="component" value="Chromosome"/>
</dbReference>
<comment type="similarity">
    <text evidence="13">Belongs to the glycosyl hydrolase 2 family. Beta-mannosidase B subfamily.</text>
</comment>
<evidence type="ECO:0000256" key="13">
    <source>
        <dbReference type="ARBA" id="ARBA00038429"/>
    </source>
</evidence>
<dbReference type="InterPro" id="IPR041625">
    <property type="entry name" value="Beta-mannosidase_Ig"/>
</dbReference>
<evidence type="ECO:0000256" key="12">
    <source>
        <dbReference type="ARBA" id="ARBA00023295"/>
    </source>
</evidence>
<evidence type="ECO:0000313" key="20">
    <source>
        <dbReference type="EMBL" id="QBZ97527.1"/>
    </source>
</evidence>
<dbReference type="Pfam" id="PF00703">
    <property type="entry name" value="Glyco_hydro_2"/>
    <property type="match status" value="1"/>
</dbReference>
<dbReference type="InterPro" id="IPR054593">
    <property type="entry name" value="Beta-mannosidase-like_N2"/>
</dbReference>
<evidence type="ECO:0000256" key="7">
    <source>
        <dbReference type="ARBA" id="ARBA00022525"/>
    </source>
</evidence>
<dbReference type="KEGG" id="fsn:GS03_01019"/>
<dbReference type="GO" id="GO:0004567">
    <property type="term" value="F:beta-mannosidase activity"/>
    <property type="evidence" value="ECO:0007669"/>
    <property type="project" value="UniProtKB-EC"/>
</dbReference>
<dbReference type="AlphaFoldDB" id="A0A4P7PRK2"/>
<keyword evidence="12 20" id="KW-0326">Glycosidase</keyword>
<dbReference type="Gene3D" id="2.60.40.10">
    <property type="entry name" value="Immunoglobulins"/>
    <property type="match status" value="3"/>
</dbReference>
<evidence type="ECO:0000256" key="6">
    <source>
        <dbReference type="ARBA" id="ARBA00012754"/>
    </source>
</evidence>
<evidence type="ECO:0000259" key="16">
    <source>
        <dbReference type="Pfam" id="PF00703"/>
    </source>
</evidence>
<dbReference type="InterPro" id="IPR006102">
    <property type="entry name" value="Ig-like_GH2"/>
</dbReference>
<keyword evidence="11" id="KW-0458">Lysosome</keyword>
<evidence type="ECO:0000256" key="11">
    <source>
        <dbReference type="ARBA" id="ARBA00023228"/>
    </source>
</evidence>
<evidence type="ECO:0000256" key="4">
    <source>
        <dbReference type="ARBA" id="ARBA00004740"/>
    </source>
</evidence>
<evidence type="ECO:0000256" key="9">
    <source>
        <dbReference type="ARBA" id="ARBA00022801"/>
    </source>
</evidence>
<dbReference type="GO" id="GO:0005764">
    <property type="term" value="C:lysosome"/>
    <property type="evidence" value="ECO:0007669"/>
    <property type="project" value="UniProtKB-SubCell"/>
</dbReference>
<evidence type="ECO:0000256" key="10">
    <source>
        <dbReference type="ARBA" id="ARBA00023180"/>
    </source>
</evidence>
<evidence type="ECO:0000259" key="17">
    <source>
        <dbReference type="Pfam" id="PF17753"/>
    </source>
</evidence>
<feature type="domain" description="Mannosidase Ig/CBM-like" evidence="18">
    <location>
        <begin position="666"/>
        <end position="751"/>
    </location>
</feature>
<dbReference type="Gene3D" id="2.60.120.260">
    <property type="entry name" value="Galactose-binding domain-like"/>
    <property type="match status" value="1"/>
</dbReference>
<comment type="subcellular location">
    <subcellularLocation>
        <location evidence="2">Lysosome</location>
    </subcellularLocation>
    <subcellularLocation>
        <location evidence="3">Secreted</location>
    </subcellularLocation>
</comment>
<evidence type="ECO:0000259" key="19">
    <source>
        <dbReference type="Pfam" id="PF22666"/>
    </source>
</evidence>